<dbReference type="AlphaFoldDB" id="A0A2P5BT91"/>
<proteinExistence type="predicted"/>
<dbReference type="Proteomes" id="UP000237105">
    <property type="component" value="Unassembled WGS sequence"/>
</dbReference>
<feature type="compositionally biased region" description="Basic and acidic residues" evidence="1">
    <location>
        <begin position="11"/>
        <end position="20"/>
    </location>
</feature>
<accession>A0A2P5BT91</accession>
<protein>
    <submittedName>
        <fullName evidence="2">Uncharacterized protein</fullName>
    </submittedName>
</protein>
<keyword evidence="3" id="KW-1185">Reference proteome</keyword>
<comment type="caution">
    <text evidence="2">The sequence shown here is derived from an EMBL/GenBank/DDBJ whole genome shotgun (WGS) entry which is preliminary data.</text>
</comment>
<feature type="region of interest" description="Disordered" evidence="1">
    <location>
        <begin position="134"/>
        <end position="169"/>
    </location>
</feature>
<dbReference type="OrthoDB" id="1889663at2759"/>
<sequence>MQQFLQWLFKSTDEKGREDSSSPTKHKERVSDQEAKPKHIIVFERHDGVYRRFKAGEEKKFGAKKYLKLFLLCRKDIATACFYSTLDLKSPSSGINTRQHWVSSMKMKKEDIARGLCISKVDQASHAGNRVLPISETTLSTSTNSTNDTNTGHSSEKKEKVNNKGDKSKTMSRMKELFRWAAAAKSEKGGKFMGRKVLLFRNKEALKAVPDDDQLSLESPKISLRWDVESCSTASSAYSAISVASSLKNDPTLSMMQLSLSSTSNIQDPNHSFPKKGNWITTDSEFVVLEL</sequence>
<dbReference type="PANTHER" id="PTHR36038">
    <property type="entry name" value="OS06G0102750 PROTEIN"/>
    <property type="match status" value="1"/>
</dbReference>
<feature type="region of interest" description="Disordered" evidence="1">
    <location>
        <begin position="9"/>
        <end position="35"/>
    </location>
</feature>
<dbReference type="EMBL" id="JXTB01000226">
    <property type="protein sequence ID" value="PON51964.1"/>
    <property type="molecule type" value="Genomic_DNA"/>
</dbReference>
<name>A0A2P5BT91_PARAD</name>
<evidence type="ECO:0000313" key="2">
    <source>
        <dbReference type="EMBL" id="PON51964.1"/>
    </source>
</evidence>
<dbReference type="PANTHER" id="PTHR36038:SF3">
    <property type="entry name" value="OVATE FAMILY PROTEIN"/>
    <property type="match status" value="1"/>
</dbReference>
<evidence type="ECO:0000313" key="3">
    <source>
        <dbReference type="Proteomes" id="UP000237105"/>
    </source>
</evidence>
<feature type="compositionally biased region" description="Low complexity" evidence="1">
    <location>
        <begin position="135"/>
        <end position="153"/>
    </location>
</feature>
<organism evidence="2 3">
    <name type="scientific">Parasponia andersonii</name>
    <name type="common">Sponia andersonii</name>
    <dbReference type="NCBI Taxonomy" id="3476"/>
    <lineage>
        <taxon>Eukaryota</taxon>
        <taxon>Viridiplantae</taxon>
        <taxon>Streptophyta</taxon>
        <taxon>Embryophyta</taxon>
        <taxon>Tracheophyta</taxon>
        <taxon>Spermatophyta</taxon>
        <taxon>Magnoliopsida</taxon>
        <taxon>eudicotyledons</taxon>
        <taxon>Gunneridae</taxon>
        <taxon>Pentapetalae</taxon>
        <taxon>rosids</taxon>
        <taxon>fabids</taxon>
        <taxon>Rosales</taxon>
        <taxon>Cannabaceae</taxon>
        <taxon>Parasponia</taxon>
    </lineage>
</organism>
<reference evidence="3" key="1">
    <citation type="submission" date="2016-06" db="EMBL/GenBank/DDBJ databases">
        <title>Parallel loss of symbiosis genes in relatives of nitrogen-fixing non-legume Parasponia.</title>
        <authorList>
            <person name="Van Velzen R."/>
            <person name="Holmer R."/>
            <person name="Bu F."/>
            <person name="Rutten L."/>
            <person name="Van Zeijl A."/>
            <person name="Liu W."/>
            <person name="Santuari L."/>
            <person name="Cao Q."/>
            <person name="Sharma T."/>
            <person name="Shen D."/>
            <person name="Roswanjaya Y."/>
            <person name="Wardhani T."/>
            <person name="Kalhor M.S."/>
            <person name="Jansen J."/>
            <person name="Van den Hoogen J."/>
            <person name="Gungor B."/>
            <person name="Hartog M."/>
            <person name="Hontelez J."/>
            <person name="Verver J."/>
            <person name="Yang W.-C."/>
            <person name="Schijlen E."/>
            <person name="Repin R."/>
            <person name="Schilthuizen M."/>
            <person name="Schranz E."/>
            <person name="Heidstra R."/>
            <person name="Miyata K."/>
            <person name="Fedorova E."/>
            <person name="Kohlen W."/>
            <person name="Bisseling T."/>
            <person name="Smit S."/>
            <person name="Geurts R."/>
        </authorList>
    </citation>
    <scope>NUCLEOTIDE SEQUENCE [LARGE SCALE GENOMIC DNA]</scope>
    <source>
        <strain evidence="3">cv. WU1-14</strain>
    </source>
</reference>
<evidence type="ECO:0000256" key="1">
    <source>
        <dbReference type="SAM" id="MobiDB-lite"/>
    </source>
</evidence>
<feature type="compositionally biased region" description="Basic and acidic residues" evidence="1">
    <location>
        <begin position="154"/>
        <end position="169"/>
    </location>
</feature>
<gene>
    <name evidence="2" type="ORF">PanWU01x14_212070</name>
</gene>